<dbReference type="Pfam" id="PF00001">
    <property type="entry name" value="7tm_1"/>
    <property type="match status" value="1"/>
</dbReference>
<dbReference type="PaxDb" id="8022-A0A060Z7H3"/>
<dbReference type="InterPro" id="IPR051193">
    <property type="entry name" value="GPCR_endothelin_rcpt"/>
</dbReference>
<evidence type="ECO:0000256" key="1">
    <source>
        <dbReference type="ARBA" id="ARBA00004370"/>
    </source>
</evidence>
<dbReference type="GO" id="GO:0042310">
    <property type="term" value="P:vasoconstriction"/>
    <property type="evidence" value="ECO:0007669"/>
    <property type="project" value="TreeGrafter"/>
</dbReference>
<evidence type="ECO:0000256" key="2">
    <source>
        <dbReference type="ARBA" id="ARBA00022692"/>
    </source>
</evidence>
<dbReference type="PRINTS" id="PR00237">
    <property type="entry name" value="GPCRRHODOPSN"/>
</dbReference>
<keyword evidence="5" id="KW-0297">G-protein coupled receptor</keyword>
<dbReference type="Gene3D" id="1.20.1070.10">
    <property type="entry name" value="Rhodopsin 7-helix transmembrane proteins"/>
    <property type="match status" value="1"/>
</dbReference>
<dbReference type="Proteomes" id="UP000193380">
    <property type="component" value="Unassembled WGS sequence"/>
</dbReference>
<protein>
    <recommendedName>
        <fullName evidence="8">G-protein coupled receptors family 1 profile domain-containing protein</fullName>
    </recommendedName>
</protein>
<keyword evidence="5" id="KW-0675">Receptor</keyword>
<dbReference type="GO" id="GO:0005886">
    <property type="term" value="C:plasma membrane"/>
    <property type="evidence" value="ECO:0007669"/>
    <property type="project" value="TreeGrafter"/>
</dbReference>
<sequence>MPFIQKASVGITVLSLCALSIDRYHAVTSWSRVKRIGIPLWKAMQVTVIWLVAVLLAVPEAAASYESVCYTPNRKLLYEVLPGCEGLVVARVLFLSSSGLHRRLLHPDVLGDVEQEERHEDRSQRPHETGLSVRPVCLSV</sequence>
<organism evidence="6 7">
    <name type="scientific">Oncorhynchus mykiss</name>
    <name type="common">Rainbow trout</name>
    <name type="synonym">Salmo gairdneri</name>
    <dbReference type="NCBI Taxonomy" id="8022"/>
    <lineage>
        <taxon>Eukaryota</taxon>
        <taxon>Metazoa</taxon>
        <taxon>Chordata</taxon>
        <taxon>Craniata</taxon>
        <taxon>Vertebrata</taxon>
        <taxon>Euteleostomi</taxon>
        <taxon>Actinopterygii</taxon>
        <taxon>Neopterygii</taxon>
        <taxon>Teleostei</taxon>
        <taxon>Protacanthopterygii</taxon>
        <taxon>Salmoniformes</taxon>
        <taxon>Salmonidae</taxon>
        <taxon>Salmoninae</taxon>
        <taxon>Oncorhynchus</taxon>
    </lineage>
</organism>
<keyword evidence="5" id="KW-0807">Transducer</keyword>
<dbReference type="STRING" id="8022.A0A060Z7H3"/>
<evidence type="ECO:0000313" key="6">
    <source>
        <dbReference type="EMBL" id="CDQ99986.1"/>
    </source>
</evidence>
<gene>
    <name evidence="6" type="ORF">GSONMT00001579001</name>
</gene>
<dbReference type="GO" id="GO:0048066">
    <property type="term" value="P:developmental pigmentation"/>
    <property type="evidence" value="ECO:0007669"/>
    <property type="project" value="TreeGrafter"/>
</dbReference>
<reference evidence="6" key="2">
    <citation type="submission" date="2014-03" db="EMBL/GenBank/DDBJ databases">
        <authorList>
            <person name="Genoscope - CEA"/>
        </authorList>
    </citation>
    <scope>NUCLEOTIDE SEQUENCE</scope>
</reference>
<comment type="similarity">
    <text evidence="5">Belongs to the G-protein coupled receptor 1 family.</text>
</comment>
<dbReference type="PANTHER" id="PTHR46099">
    <property type="entry name" value="G_PROTEIN_RECEP_F1_2 DOMAIN-CONTAINING PROTEIN"/>
    <property type="match status" value="1"/>
</dbReference>
<dbReference type="PANTHER" id="PTHR46099:SF4">
    <property type="entry name" value="ENDOTHELIN RECEPTOR TYPE B"/>
    <property type="match status" value="1"/>
</dbReference>
<dbReference type="AlphaFoldDB" id="A0A060Z7H3"/>
<evidence type="ECO:0000313" key="7">
    <source>
        <dbReference type="Proteomes" id="UP000193380"/>
    </source>
</evidence>
<comment type="subcellular location">
    <subcellularLocation>
        <location evidence="1">Membrane</location>
    </subcellularLocation>
</comment>
<evidence type="ECO:0000256" key="5">
    <source>
        <dbReference type="RuleBase" id="RU000688"/>
    </source>
</evidence>
<name>A0A060Z7H3_ONCMY</name>
<proteinExistence type="inferred from homology"/>
<keyword evidence="3" id="KW-1133">Transmembrane helix</keyword>
<evidence type="ECO:0008006" key="8">
    <source>
        <dbReference type="Google" id="ProtNLM"/>
    </source>
</evidence>
<keyword evidence="2 5" id="KW-0812">Transmembrane</keyword>
<accession>A0A060Z7H3</accession>
<dbReference type="GO" id="GO:0004962">
    <property type="term" value="F:endothelin receptor activity"/>
    <property type="evidence" value="ECO:0007669"/>
    <property type="project" value="TreeGrafter"/>
</dbReference>
<dbReference type="SUPFAM" id="SSF81321">
    <property type="entry name" value="Family A G protein-coupled receptor-like"/>
    <property type="match status" value="1"/>
</dbReference>
<evidence type="ECO:0000256" key="4">
    <source>
        <dbReference type="ARBA" id="ARBA00023136"/>
    </source>
</evidence>
<dbReference type="EMBL" id="FR951864">
    <property type="protein sequence ID" value="CDQ99986.1"/>
    <property type="molecule type" value="Genomic_DNA"/>
</dbReference>
<keyword evidence="4" id="KW-0472">Membrane</keyword>
<dbReference type="InterPro" id="IPR000276">
    <property type="entry name" value="GPCR_Rhodpsn"/>
</dbReference>
<reference evidence="6" key="1">
    <citation type="journal article" date="2014" name="Nat. Commun.">
        <title>The rainbow trout genome provides novel insights into evolution after whole-genome duplication in vertebrates.</title>
        <authorList>
            <person name="Berthelot C."/>
            <person name="Brunet F."/>
            <person name="Chalopin D."/>
            <person name="Juanchich A."/>
            <person name="Bernard M."/>
            <person name="Noel B."/>
            <person name="Bento P."/>
            <person name="Da Silva C."/>
            <person name="Labadie K."/>
            <person name="Alberti A."/>
            <person name="Aury J.M."/>
            <person name="Louis A."/>
            <person name="Dehais P."/>
            <person name="Bardou P."/>
            <person name="Montfort J."/>
            <person name="Klopp C."/>
            <person name="Cabau C."/>
            <person name="Gaspin C."/>
            <person name="Thorgaard G.H."/>
            <person name="Boussaha M."/>
            <person name="Quillet E."/>
            <person name="Guyomard R."/>
            <person name="Galiana D."/>
            <person name="Bobe J."/>
            <person name="Volff J.N."/>
            <person name="Genet C."/>
            <person name="Wincker P."/>
            <person name="Jaillon O."/>
            <person name="Roest Crollius H."/>
            <person name="Guiguen Y."/>
        </authorList>
    </citation>
    <scope>NUCLEOTIDE SEQUENCE [LARGE SCALE GENOMIC DNA]</scope>
</reference>
<dbReference type="PROSITE" id="PS00237">
    <property type="entry name" value="G_PROTEIN_RECEP_F1_1"/>
    <property type="match status" value="1"/>
</dbReference>
<evidence type="ECO:0000256" key="3">
    <source>
        <dbReference type="ARBA" id="ARBA00022989"/>
    </source>
</evidence>